<evidence type="ECO:0000256" key="7">
    <source>
        <dbReference type="HAMAP-Rule" id="MF_00227"/>
    </source>
</evidence>
<evidence type="ECO:0000256" key="5">
    <source>
        <dbReference type="ARBA" id="ARBA00022801"/>
    </source>
</evidence>
<reference evidence="9 10" key="1">
    <citation type="submission" date="2020-10" db="EMBL/GenBank/DDBJ databases">
        <title>Trueperella pecoris sp. nov. isolated from bovine and porcine specimens.</title>
        <authorList>
            <person name="Schoenecker L."/>
            <person name="Schnydrig P."/>
            <person name="Brodard I."/>
            <person name="Thomann A."/>
            <person name="Hemphill A."/>
            <person name="Rodriguez-Campos S."/>
            <person name="Perreten V."/>
            <person name="Jores J."/>
            <person name="Kittl S."/>
        </authorList>
    </citation>
    <scope>NUCLEOTIDE SEQUENCE [LARGE SCALE GENOMIC DNA]</scope>
    <source>
        <strain evidence="9 10">15A0121</strain>
    </source>
</reference>
<keyword evidence="6 7" id="KW-0694">RNA-binding</keyword>
<accession>A0A7M1QWF2</accession>
<dbReference type="PANTHER" id="PTHR33992">
    <property type="entry name" value="RIBONUCLEASE P PROTEIN COMPONENT"/>
    <property type="match status" value="1"/>
</dbReference>
<dbReference type="GO" id="GO:0001682">
    <property type="term" value="P:tRNA 5'-leader removal"/>
    <property type="evidence" value="ECO:0007669"/>
    <property type="project" value="UniProtKB-UniRule"/>
</dbReference>
<dbReference type="RefSeq" id="WP_197551178.1">
    <property type="nucleotide sequence ID" value="NZ_CP063213.1"/>
</dbReference>
<accession>A0A8A5UFK1</accession>
<keyword evidence="4 7" id="KW-0255">Endonuclease</keyword>
<organism evidence="9 10">
    <name type="scientific">Trueperella pecoris</name>
    <dbReference type="NCBI Taxonomy" id="2733571"/>
    <lineage>
        <taxon>Bacteria</taxon>
        <taxon>Bacillati</taxon>
        <taxon>Actinomycetota</taxon>
        <taxon>Actinomycetes</taxon>
        <taxon>Actinomycetales</taxon>
        <taxon>Actinomycetaceae</taxon>
        <taxon>Trueperella</taxon>
    </lineage>
</organism>
<comment type="function">
    <text evidence="1 7">RNaseP catalyzes the removal of the 5'-leader sequence from pre-tRNA to produce the mature 5'-terminus. It can also cleave other RNA substrates such as 4.5S RNA. The protein component plays an auxiliary but essential role in vivo by binding to the 5'-leader sequence and broadening the substrate specificity of the ribozyme.</text>
</comment>
<evidence type="ECO:0000256" key="4">
    <source>
        <dbReference type="ARBA" id="ARBA00022759"/>
    </source>
</evidence>
<keyword evidence="10" id="KW-1185">Reference proteome</keyword>
<comment type="similarity">
    <text evidence="7">Belongs to the RnpA family.</text>
</comment>
<gene>
    <name evidence="7 9" type="primary">rnpA</name>
    <name evidence="9" type="ORF">INS88_10550</name>
</gene>
<dbReference type="GO" id="GO:0030677">
    <property type="term" value="C:ribonuclease P complex"/>
    <property type="evidence" value="ECO:0007669"/>
    <property type="project" value="TreeGrafter"/>
</dbReference>
<dbReference type="PANTHER" id="PTHR33992:SF1">
    <property type="entry name" value="RIBONUCLEASE P PROTEIN COMPONENT"/>
    <property type="match status" value="1"/>
</dbReference>
<dbReference type="InterPro" id="IPR020539">
    <property type="entry name" value="RNase_P_CS"/>
</dbReference>
<dbReference type="EMBL" id="CP063213">
    <property type="protein sequence ID" value="QOR45665.1"/>
    <property type="molecule type" value="Genomic_DNA"/>
</dbReference>
<dbReference type="InterPro" id="IPR020568">
    <property type="entry name" value="Ribosomal_Su5_D2-typ_SF"/>
</dbReference>
<dbReference type="SUPFAM" id="SSF54211">
    <property type="entry name" value="Ribosomal protein S5 domain 2-like"/>
    <property type="match status" value="1"/>
</dbReference>
<evidence type="ECO:0000256" key="8">
    <source>
        <dbReference type="NCBIfam" id="TIGR00188"/>
    </source>
</evidence>
<dbReference type="Gene3D" id="3.30.230.10">
    <property type="match status" value="1"/>
</dbReference>
<dbReference type="Proteomes" id="UP000595053">
    <property type="component" value="Chromosome"/>
</dbReference>
<dbReference type="Pfam" id="PF00825">
    <property type="entry name" value="Ribonuclease_P"/>
    <property type="match status" value="1"/>
</dbReference>
<dbReference type="NCBIfam" id="TIGR00188">
    <property type="entry name" value="rnpA"/>
    <property type="match status" value="1"/>
</dbReference>
<keyword evidence="2 7" id="KW-0819">tRNA processing</keyword>
<comment type="subunit">
    <text evidence="7">Consists of a catalytic RNA component (M1 or rnpB) and a protein subunit.</text>
</comment>
<dbReference type="GO" id="GO:0004526">
    <property type="term" value="F:ribonuclease P activity"/>
    <property type="evidence" value="ECO:0007669"/>
    <property type="project" value="UniProtKB-UniRule"/>
</dbReference>
<evidence type="ECO:0000256" key="1">
    <source>
        <dbReference type="ARBA" id="ARBA00002663"/>
    </source>
</evidence>
<dbReference type="InterPro" id="IPR000100">
    <property type="entry name" value="RNase_P"/>
</dbReference>
<dbReference type="HAMAP" id="MF_00227">
    <property type="entry name" value="RNase_P"/>
    <property type="match status" value="1"/>
</dbReference>
<proteinExistence type="inferred from homology"/>
<evidence type="ECO:0000256" key="2">
    <source>
        <dbReference type="ARBA" id="ARBA00022694"/>
    </source>
</evidence>
<dbReference type="EC" id="3.1.26.5" evidence="7 8"/>
<evidence type="ECO:0000256" key="6">
    <source>
        <dbReference type="ARBA" id="ARBA00022884"/>
    </source>
</evidence>
<dbReference type="InterPro" id="IPR014721">
    <property type="entry name" value="Ribsml_uS5_D2-typ_fold_subgr"/>
</dbReference>
<keyword evidence="5 7" id="KW-0378">Hydrolase</keyword>
<dbReference type="GO" id="GO:0000049">
    <property type="term" value="F:tRNA binding"/>
    <property type="evidence" value="ECO:0007669"/>
    <property type="project" value="UniProtKB-UniRule"/>
</dbReference>
<evidence type="ECO:0000313" key="9">
    <source>
        <dbReference type="EMBL" id="QOR45665.1"/>
    </source>
</evidence>
<comment type="catalytic activity">
    <reaction evidence="7">
        <text>Endonucleolytic cleavage of RNA, removing 5'-extranucleotides from tRNA precursor.</text>
        <dbReference type="EC" id="3.1.26.5"/>
    </reaction>
</comment>
<dbReference type="GO" id="GO:0042781">
    <property type="term" value="F:3'-tRNA processing endoribonuclease activity"/>
    <property type="evidence" value="ECO:0007669"/>
    <property type="project" value="TreeGrafter"/>
</dbReference>
<keyword evidence="3 7" id="KW-0540">Nuclease</keyword>
<dbReference type="PROSITE" id="PS00648">
    <property type="entry name" value="RIBONUCLEASE_P"/>
    <property type="match status" value="1"/>
</dbReference>
<name>A0A7M1QWF2_9ACTO</name>
<evidence type="ECO:0000256" key="3">
    <source>
        <dbReference type="ARBA" id="ARBA00022722"/>
    </source>
</evidence>
<sequence length="113" mass="12565">MLPAANRLRDPADFRSAFRSGSRKANRFVVVHALTDDPEAGLKVGFTVSKKVGNAVVRNKVRRRLRHIVRNALGEVDAQFVVVRALPQAAEASYDELNRAVLAEFTRLGLMHD</sequence>
<evidence type="ECO:0000313" key="10">
    <source>
        <dbReference type="Proteomes" id="UP000595053"/>
    </source>
</evidence>
<dbReference type="AlphaFoldDB" id="A0A7M1QWF2"/>
<protein>
    <recommendedName>
        <fullName evidence="7 8">Ribonuclease P protein component</fullName>
        <shortName evidence="7">RNase P protein</shortName>
        <shortName evidence="7">RNaseP protein</shortName>
        <ecNumber evidence="7 8">3.1.26.5</ecNumber>
    </recommendedName>
    <alternativeName>
        <fullName evidence="7">Protein C5</fullName>
    </alternativeName>
</protein>